<reference evidence="2 3" key="1">
    <citation type="submission" date="2019-05" db="EMBL/GenBank/DDBJ databases">
        <title>Another draft genome of Portunus trituberculatus and its Hox gene families provides insights of decapod evolution.</title>
        <authorList>
            <person name="Jeong J.-H."/>
            <person name="Song I."/>
            <person name="Kim S."/>
            <person name="Choi T."/>
            <person name="Kim D."/>
            <person name="Ryu S."/>
            <person name="Kim W."/>
        </authorList>
    </citation>
    <scope>NUCLEOTIDE SEQUENCE [LARGE SCALE GENOMIC DNA]</scope>
    <source>
        <tissue evidence="2">Muscle</tissue>
    </source>
</reference>
<organism evidence="2 3">
    <name type="scientific">Portunus trituberculatus</name>
    <name type="common">Swimming crab</name>
    <name type="synonym">Neptunus trituberculatus</name>
    <dbReference type="NCBI Taxonomy" id="210409"/>
    <lineage>
        <taxon>Eukaryota</taxon>
        <taxon>Metazoa</taxon>
        <taxon>Ecdysozoa</taxon>
        <taxon>Arthropoda</taxon>
        <taxon>Crustacea</taxon>
        <taxon>Multicrustacea</taxon>
        <taxon>Malacostraca</taxon>
        <taxon>Eumalacostraca</taxon>
        <taxon>Eucarida</taxon>
        <taxon>Decapoda</taxon>
        <taxon>Pleocyemata</taxon>
        <taxon>Brachyura</taxon>
        <taxon>Eubrachyura</taxon>
        <taxon>Portunoidea</taxon>
        <taxon>Portunidae</taxon>
        <taxon>Portuninae</taxon>
        <taxon>Portunus</taxon>
    </lineage>
</organism>
<feature type="region of interest" description="Disordered" evidence="1">
    <location>
        <begin position="218"/>
        <end position="256"/>
    </location>
</feature>
<dbReference type="EMBL" id="VSRR010003745">
    <property type="protein sequence ID" value="MPC37315.1"/>
    <property type="molecule type" value="Genomic_DNA"/>
</dbReference>
<feature type="compositionally biased region" description="Basic and acidic residues" evidence="1">
    <location>
        <begin position="241"/>
        <end position="250"/>
    </location>
</feature>
<evidence type="ECO:0000313" key="3">
    <source>
        <dbReference type="Proteomes" id="UP000324222"/>
    </source>
</evidence>
<dbReference type="OrthoDB" id="5981530at2759"/>
<name>A0A5B7EV49_PORTR</name>
<dbReference type="Proteomes" id="UP000324222">
    <property type="component" value="Unassembled WGS sequence"/>
</dbReference>
<evidence type="ECO:0000256" key="1">
    <source>
        <dbReference type="SAM" id="MobiDB-lite"/>
    </source>
</evidence>
<feature type="region of interest" description="Disordered" evidence="1">
    <location>
        <begin position="49"/>
        <end position="140"/>
    </location>
</feature>
<feature type="compositionally biased region" description="Polar residues" evidence="1">
    <location>
        <begin position="63"/>
        <end position="84"/>
    </location>
</feature>
<feature type="compositionally biased region" description="Basic and acidic residues" evidence="1">
    <location>
        <begin position="105"/>
        <end position="126"/>
    </location>
</feature>
<protein>
    <submittedName>
        <fullName evidence="2">Uncharacterized protein</fullName>
    </submittedName>
</protein>
<evidence type="ECO:0000313" key="2">
    <source>
        <dbReference type="EMBL" id="MPC37315.1"/>
    </source>
</evidence>
<sequence length="256" mass="28204">MRRDAPRYKGAYSSVNNTFPHNTVVNAPNHRSSTLTQITLCDLTRTRTSQQSNNGSLLGGTIVSGSQDSLQRNVSPIRTPTKPETTCGCAGAENERLSTVQEMSHSNHSDEEPSDDHLASGDDESHSGVMKQAGSPHPIKNCYTRLSFTPEQEEILKHALNVSKAKKKRGRSDIENVDQAAQELLSDQRKPGVENGNSLCQGEAVVICEMGLCRDDVEADSRGRHRVSRVSEDEEEEEEKEREQELESKIEATSSV</sequence>
<gene>
    <name evidence="2" type="ORF">E2C01_030789</name>
</gene>
<proteinExistence type="predicted"/>
<dbReference type="AlphaFoldDB" id="A0A5B7EV49"/>
<accession>A0A5B7EV49</accession>
<comment type="caution">
    <text evidence="2">The sequence shown here is derived from an EMBL/GenBank/DDBJ whole genome shotgun (WGS) entry which is preliminary data.</text>
</comment>
<keyword evidence="3" id="KW-1185">Reference proteome</keyword>